<proteinExistence type="predicted"/>
<dbReference type="OrthoDB" id="5574788at2759"/>
<feature type="compositionally biased region" description="Basic residues" evidence="1">
    <location>
        <begin position="7"/>
        <end position="17"/>
    </location>
</feature>
<feature type="non-terminal residue" evidence="2">
    <location>
        <position position="159"/>
    </location>
</feature>
<feature type="compositionally biased region" description="Basic and acidic residues" evidence="1">
    <location>
        <begin position="119"/>
        <end position="131"/>
    </location>
</feature>
<dbReference type="EMBL" id="JANBUL010000386">
    <property type="protein sequence ID" value="KAJ2776186.1"/>
    <property type="molecule type" value="Genomic_DNA"/>
</dbReference>
<keyword evidence="3" id="KW-1185">Reference proteome</keyword>
<reference evidence="2" key="1">
    <citation type="submission" date="2022-07" db="EMBL/GenBank/DDBJ databases">
        <title>Phylogenomic reconstructions and comparative analyses of Kickxellomycotina fungi.</title>
        <authorList>
            <person name="Reynolds N.K."/>
            <person name="Stajich J.E."/>
            <person name="Barry K."/>
            <person name="Grigoriev I.V."/>
            <person name="Crous P."/>
            <person name="Smith M.E."/>
        </authorList>
    </citation>
    <scope>NUCLEOTIDE SEQUENCE</scope>
    <source>
        <strain evidence="2">NBRC 105414</strain>
    </source>
</reference>
<protein>
    <submittedName>
        <fullName evidence="2">Uncharacterized protein</fullName>
    </submittedName>
</protein>
<evidence type="ECO:0000256" key="1">
    <source>
        <dbReference type="SAM" id="MobiDB-lite"/>
    </source>
</evidence>
<dbReference type="AlphaFoldDB" id="A0A9W8LEA4"/>
<feature type="compositionally biased region" description="Low complexity" evidence="1">
    <location>
        <begin position="42"/>
        <end position="58"/>
    </location>
</feature>
<organism evidence="2 3">
    <name type="scientific">Coemansia javaensis</name>
    <dbReference type="NCBI Taxonomy" id="2761396"/>
    <lineage>
        <taxon>Eukaryota</taxon>
        <taxon>Fungi</taxon>
        <taxon>Fungi incertae sedis</taxon>
        <taxon>Zoopagomycota</taxon>
        <taxon>Kickxellomycotina</taxon>
        <taxon>Kickxellomycetes</taxon>
        <taxon>Kickxellales</taxon>
        <taxon>Kickxellaceae</taxon>
        <taxon>Coemansia</taxon>
    </lineage>
</organism>
<name>A0A9W8LEA4_9FUNG</name>
<evidence type="ECO:0000313" key="2">
    <source>
        <dbReference type="EMBL" id="KAJ2776186.1"/>
    </source>
</evidence>
<comment type="caution">
    <text evidence="2">The sequence shown here is derived from an EMBL/GenBank/DDBJ whole genome shotgun (WGS) entry which is preliminary data.</text>
</comment>
<gene>
    <name evidence="2" type="ORF">H4R18_005796</name>
</gene>
<accession>A0A9W8LEA4</accession>
<evidence type="ECO:0000313" key="3">
    <source>
        <dbReference type="Proteomes" id="UP001140217"/>
    </source>
</evidence>
<feature type="region of interest" description="Disordered" evidence="1">
    <location>
        <begin position="1"/>
        <end position="159"/>
    </location>
</feature>
<sequence length="159" mass="16061">MGSASAAKKRAPRKAKGRASPERPGRMVFTVGTFDDDDGGRRLAAPATAAGADAGAAPSKTLLRRQPLFTMGSNSEVSDMDGASSDGAGLEKRATTTTAHSPSQLHVCKATTSLSQLCESRHSPGHSREPSEPAAAAQADAAAGAPQAAARAGPPREGQ</sequence>
<feature type="compositionally biased region" description="Polar residues" evidence="1">
    <location>
        <begin position="95"/>
        <end position="118"/>
    </location>
</feature>
<dbReference type="Proteomes" id="UP001140217">
    <property type="component" value="Unassembled WGS sequence"/>
</dbReference>
<feature type="compositionally biased region" description="Low complexity" evidence="1">
    <location>
        <begin position="132"/>
        <end position="159"/>
    </location>
</feature>